<proteinExistence type="inferred from homology"/>
<sequence length="290" mass="32568">MPFTVTIKQLLESGVHFGHQTKRWNPKMKPYIYGARNGIYIIDLQNSLPYLKSAYEKIVEITKNGGIILFVGTKKQGVSIITEEASRCGMPYVTERWLGGMLTNFSTIKYSIVRLNELEALKNSEEFSKFTKKEMGRMDRDIEKLQKVLSGIRYMNKIPDGLFIVDTNREEIAVKEANRLNIPIIGMVDTNADPAPVDYIIPGNDDAIRSIKLIVSIIADAVIEGKSMHEAKLNKTKNSETPIADINEQTFMQNNENESANNNTTNTENNDAPTVQPAKTVIPEELNVVS</sequence>
<dbReference type="PRINTS" id="PR00395">
    <property type="entry name" value="RIBOSOMALS2"/>
</dbReference>
<dbReference type="Proteomes" id="UP000319296">
    <property type="component" value="Unassembled WGS sequence"/>
</dbReference>
<comment type="caution">
    <text evidence="8">The sequence shown here is derived from an EMBL/GenBank/DDBJ whole genome shotgun (WGS) entry which is preliminary data.</text>
</comment>
<evidence type="ECO:0000256" key="7">
    <source>
        <dbReference type="SAM" id="MobiDB-lite"/>
    </source>
</evidence>
<dbReference type="CDD" id="cd01425">
    <property type="entry name" value="RPS2"/>
    <property type="match status" value="1"/>
</dbReference>
<evidence type="ECO:0000313" key="8">
    <source>
        <dbReference type="EMBL" id="RZD19183.1"/>
    </source>
</evidence>
<dbReference type="PANTHER" id="PTHR12534:SF0">
    <property type="entry name" value="SMALL RIBOSOMAL SUBUNIT PROTEIN US2M"/>
    <property type="match status" value="1"/>
</dbReference>
<dbReference type="HAMAP" id="MF_00291_B">
    <property type="entry name" value="Ribosomal_uS2_B"/>
    <property type="match status" value="1"/>
</dbReference>
<dbReference type="PROSITE" id="PS00962">
    <property type="entry name" value="RIBOSOMAL_S2_1"/>
    <property type="match status" value="1"/>
</dbReference>
<name>A0A519BPJ7_9DELT</name>
<evidence type="ECO:0000256" key="4">
    <source>
        <dbReference type="ARBA" id="ARBA00035256"/>
    </source>
</evidence>
<dbReference type="EMBL" id="SGBB01000002">
    <property type="protein sequence ID" value="RZD19183.1"/>
    <property type="molecule type" value="Genomic_DNA"/>
</dbReference>
<dbReference type="NCBIfam" id="TIGR01011">
    <property type="entry name" value="rpsB_bact"/>
    <property type="match status" value="1"/>
</dbReference>
<protein>
    <recommendedName>
        <fullName evidence="4 5">Small ribosomal subunit protein uS2</fullName>
    </recommendedName>
</protein>
<evidence type="ECO:0000256" key="2">
    <source>
        <dbReference type="ARBA" id="ARBA00022980"/>
    </source>
</evidence>
<accession>A0A519BPJ7</accession>
<dbReference type="PROSITE" id="PS00963">
    <property type="entry name" value="RIBOSOMAL_S2_2"/>
    <property type="match status" value="1"/>
</dbReference>
<dbReference type="Gene3D" id="1.10.287.610">
    <property type="entry name" value="Helix hairpin bin"/>
    <property type="match status" value="1"/>
</dbReference>
<dbReference type="FunFam" id="1.10.287.610:FF:000001">
    <property type="entry name" value="30S ribosomal protein S2"/>
    <property type="match status" value="1"/>
</dbReference>
<keyword evidence="3 5" id="KW-0687">Ribonucleoprotein</keyword>
<feature type="region of interest" description="Disordered" evidence="7">
    <location>
        <begin position="256"/>
        <end position="290"/>
    </location>
</feature>
<gene>
    <name evidence="5 8" type="primary">rpsB</name>
    <name evidence="8" type="ORF">EVG15_01735</name>
</gene>
<dbReference type="AlphaFoldDB" id="A0A519BPJ7"/>
<dbReference type="InterPro" id="IPR023591">
    <property type="entry name" value="Ribosomal_uS2_flav_dom_sf"/>
</dbReference>
<dbReference type="GO" id="GO:0003735">
    <property type="term" value="F:structural constituent of ribosome"/>
    <property type="evidence" value="ECO:0007669"/>
    <property type="project" value="InterPro"/>
</dbReference>
<evidence type="ECO:0000256" key="6">
    <source>
        <dbReference type="RuleBase" id="RU003631"/>
    </source>
</evidence>
<dbReference type="Gene3D" id="3.40.50.10490">
    <property type="entry name" value="Glucose-6-phosphate isomerase like protein, domain 1"/>
    <property type="match status" value="1"/>
</dbReference>
<dbReference type="InterPro" id="IPR005706">
    <property type="entry name" value="Ribosomal_uS2_bac/mit/plastid"/>
</dbReference>
<organism evidence="8 9">
    <name type="scientific">Candidatus Acididesulfobacter diazotrophicus</name>
    <dbReference type="NCBI Taxonomy" id="2597226"/>
    <lineage>
        <taxon>Bacteria</taxon>
        <taxon>Deltaproteobacteria</taxon>
        <taxon>Candidatus Acidulodesulfobacterales</taxon>
        <taxon>Candidatus Acididesulfobacter</taxon>
    </lineage>
</organism>
<dbReference type="GO" id="GO:0006412">
    <property type="term" value="P:translation"/>
    <property type="evidence" value="ECO:0007669"/>
    <property type="project" value="UniProtKB-UniRule"/>
</dbReference>
<evidence type="ECO:0000256" key="1">
    <source>
        <dbReference type="ARBA" id="ARBA00006242"/>
    </source>
</evidence>
<comment type="similarity">
    <text evidence="1 5 6">Belongs to the universal ribosomal protein uS2 family.</text>
</comment>
<dbReference type="PANTHER" id="PTHR12534">
    <property type="entry name" value="30S RIBOSOMAL PROTEIN S2 PROKARYOTIC AND ORGANELLAR"/>
    <property type="match status" value="1"/>
</dbReference>
<dbReference type="Pfam" id="PF00318">
    <property type="entry name" value="Ribosomal_S2"/>
    <property type="match status" value="1"/>
</dbReference>
<dbReference type="GO" id="GO:0022627">
    <property type="term" value="C:cytosolic small ribosomal subunit"/>
    <property type="evidence" value="ECO:0007669"/>
    <property type="project" value="TreeGrafter"/>
</dbReference>
<evidence type="ECO:0000256" key="5">
    <source>
        <dbReference type="HAMAP-Rule" id="MF_00291"/>
    </source>
</evidence>
<dbReference type="SUPFAM" id="SSF52313">
    <property type="entry name" value="Ribosomal protein S2"/>
    <property type="match status" value="1"/>
</dbReference>
<dbReference type="InterPro" id="IPR018130">
    <property type="entry name" value="Ribosomal_uS2_CS"/>
</dbReference>
<reference evidence="8 9" key="1">
    <citation type="journal article" date="2019" name="ISME J.">
        <title>Insights into ecological role of a new deltaproteobacterial order Candidatus Acidulodesulfobacterales by metagenomics and metatranscriptomics.</title>
        <authorList>
            <person name="Tan S."/>
            <person name="Liu J."/>
            <person name="Fang Y."/>
            <person name="Hedlund B.P."/>
            <person name="Lian Z.H."/>
            <person name="Huang L.Y."/>
            <person name="Li J.T."/>
            <person name="Huang L.N."/>
            <person name="Li W.J."/>
            <person name="Jiang H.C."/>
            <person name="Dong H.L."/>
            <person name="Shu W.S."/>
        </authorList>
    </citation>
    <scope>NUCLEOTIDE SEQUENCE [LARGE SCALE GENOMIC DNA]</scope>
    <source>
        <strain evidence="8">AP1</strain>
    </source>
</reference>
<keyword evidence="2 5" id="KW-0689">Ribosomal protein</keyword>
<dbReference type="InterPro" id="IPR001865">
    <property type="entry name" value="Ribosomal_uS2"/>
</dbReference>
<evidence type="ECO:0000313" key="9">
    <source>
        <dbReference type="Proteomes" id="UP000319296"/>
    </source>
</evidence>
<evidence type="ECO:0000256" key="3">
    <source>
        <dbReference type="ARBA" id="ARBA00023274"/>
    </source>
</evidence>
<feature type="compositionally biased region" description="Low complexity" evidence="7">
    <location>
        <begin position="256"/>
        <end position="270"/>
    </location>
</feature>